<dbReference type="STRING" id="218672.SAMN04489759_101125"/>
<reference evidence="2" key="1">
    <citation type="submission" date="2016-10" db="EMBL/GenBank/DDBJ databases">
        <authorList>
            <person name="Varghese N."/>
            <person name="Submissions S."/>
        </authorList>
    </citation>
    <scope>NUCLEOTIDE SEQUENCE [LARGE SCALE GENOMIC DNA]</scope>
    <source>
        <strain evidence="2">DSM 16477</strain>
    </source>
</reference>
<evidence type="ECO:0000313" key="1">
    <source>
        <dbReference type="EMBL" id="SDF00026.1"/>
    </source>
</evidence>
<dbReference type="InterPro" id="IPR021233">
    <property type="entry name" value="DUF2783"/>
</dbReference>
<dbReference type="AlphaFoldDB" id="A0A1G7HI75"/>
<sequence length="67" mass="7196">MTLPTLDDNLGTEGDTVYAALMTAHEGLSESESHALNARLVLILANEIGDRSRLEELFAAARAAGRR</sequence>
<evidence type="ECO:0000313" key="2">
    <source>
        <dbReference type="Proteomes" id="UP000199399"/>
    </source>
</evidence>
<accession>A0A1G7HI75</accession>
<proteinExistence type="predicted"/>
<organism evidence="1 2">
    <name type="scientific">Sulfitobacter delicatus</name>
    <dbReference type="NCBI Taxonomy" id="218672"/>
    <lineage>
        <taxon>Bacteria</taxon>
        <taxon>Pseudomonadati</taxon>
        <taxon>Pseudomonadota</taxon>
        <taxon>Alphaproteobacteria</taxon>
        <taxon>Rhodobacterales</taxon>
        <taxon>Roseobacteraceae</taxon>
        <taxon>Sulfitobacter</taxon>
    </lineage>
</organism>
<protein>
    <recommendedName>
        <fullName evidence="3">DUF2783 domain-containing protein</fullName>
    </recommendedName>
</protein>
<dbReference type="OrthoDB" id="8420594at2"/>
<keyword evidence="2" id="KW-1185">Reference proteome</keyword>
<name>A0A1G7HI75_9RHOB</name>
<dbReference type="Pfam" id="PF10932">
    <property type="entry name" value="DUF2783"/>
    <property type="match status" value="1"/>
</dbReference>
<gene>
    <name evidence="1" type="ORF">SAMN04489759_101125</name>
</gene>
<evidence type="ECO:0008006" key="3">
    <source>
        <dbReference type="Google" id="ProtNLM"/>
    </source>
</evidence>
<dbReference type="RefSeq" id="WP_093738142.1">
    <property type="nucleotide sequence ID" value="NZ_FNBP01000001.1"/>
</dbReference>
<dbReference type="Proteomes" id="UP000199399">
    <property type="component" value="Unassembled WGS sequence"/>
</dbReference>
<dbReference type="EMBL" id="FNBP01000001">
    <property type="protein sequence ID" value="SDF00026.1"/>
    <property type="molecule type" value="Genomic_DNA"/>
</dbReference>